<evidence type="ECO:0000259" key="6">
    <source>
        <dbReference type="Pfam" id="PF01957"/>
    </source>
</evidence>
<dbReference type="InterPro" id="IPR002810">
    <property type="entry name" value="NfeD-like_C"/>
</dbReference>
<keyword evidence="10" id="KW-1185">Reference proteome</keyword>
<sequence>MIKPLVHILFVILFSSFGNLAFSEISINPKDSFLIQDGLVKQLQEHILIQEGNNRIGYIEIADRSSSISQATWLYVKSAIDFYKKNKPDFILLKLNTPGGEVFASQKIGDALKELDVQLGIPTVAYIDNWAISAGALIAYSCRFIVATEDASMGAAEPVLVGESGEMKSASEKVNSAIRTDFANRARFFGRNADIAEAMVDKDLILVLRGGKVIRLDSEDEIIKTGADKDKIISAKGKLLTLSAEEMFRFGVADIVLKSRKLNEITEEEKKAGVWAFSKELLSEAPFFKEIPNAFIHAYKMDWKTQFFYILASPMVASLLMLGLIVGFYLEFTTPGFGLPGTLALTCLILIILSSFSLEIASSLELILLVAGIILFILEFALLPTGGLLAFIGALFFLGGLLGLLLPGIGGVDYEFDTNTFNAAGEAVMSKLGLFSATLIASIAIIALISRFITPRLMGVSKFVLQGHEQDAKNGYFAGIDPLHLPKLGERGKVLSTLRPAGKIQIGEEIYDAMTTGAYIEKGESIVIEKVDGNILYVARED</sequence>
<dbReference type="SUPFAM" id="SSF52096">
    <property type="entry name" value="ClpP/crotonase"/>
    <property type="match status" value="1"/>
</dbReference>
<protein>
    <submittedName>
        <fullName evidence="9">Conserved putative membrane protein</fullName>
    </submittedName>
</protein>
<dbReference type="Gene3D" id="2.40.50.140">
    <property type="entry name" value="Nucleic acid-binding proteins"/>
    <property type="match status" value="1"/>
</dbReference>
<dbReference type="Pfam" id="PF01957">
    <property type="entry name" value="NfeD"/>
    <property type="match status" value="1"/>
</dbReference>
<gene>
    <name evidence="9" type="ORF">CSEC_1092</name>
</gene>
<evidence type="ECO:0000256" key="2">
    <source>
        <dbReference type="ARBA" id="ARBA00022692"/>
    </source>
</evidence>
<evidence type="ECO:0000259" key="7">
    <source>
        <dbReference type="Pfam" id="PF24961"/>
    </source>
</evidence>
<feature type="domain" description="NfeD1b N-terminal" evidence="8">
    <location>
        <begin position="69"/>
        <end position="206"/>
    </location>
</feature>
<dbReference type="RefSeq" id="WP_053331814.1">
    <property type="nucleotide sequence ID" value="NZ_CCEJ010000004.1"/>
</dbReference>
<keyword evidence="2 5" id="KW-0812">Transmembrane</keyword>
<feature type="transmembrane region" description="Helical" evidence="5">
    <location>
        <begin position="307"/>
        <end position="330"/>
    </location>
</feature>
<dbReference type="SUPFAM" id="SSF141322">
    <property type="entry name" value="NfeD domain-like"/>
    <property type="match status" value="1"/>
</dbReference>
<dbReference type="InterPro" id="IPR056739">
    <property type="entry name" value="NfeD_membrane"/>
</dbReference>
<dbReference type="Pfam" id="PF24961">
    <property type="entry name" value="NfeD_membrane"/>
    <property type="match status" value="1"/>
</dbReference>
<evidence type="ECO:0000256" key="3">
    <source>
        <dbReference type="ARBA" id="ARBA00022989"/>
    </source>
</evidence>
<proteinExistence type="predicted"/>
<dbReference type="CDD" id="cd07021">
    <property type="entry name" value="Clp_protease_NfeD_like"/>
    <property type="match status" value="1"/>
</dbReference>
<name>A0A090D1Z6_9BACT</name>
<feature type="domain" description="NfeD integral membrane" evidence="7">
    <location>
        <begin position="316"/>
        <end position="448"/>
    </location>
</feature>
<dbReference type="InterPro" id="IPR056738">
    <property type="entry name" value="NfeD1b_N"/>
</dbReference>
<evidence type="ECO:0000313" key="10">
    <source>
        <dbReference type="Proteomes" id="UP000031552"/>
    </source>
</evidence>
<feature type="transmembrane region" description="Helical" evidence="5">
    <location>
        <begin position="364"/>
        <end position="382"/>
    </location>
</feature>
<feature type="transmembrane region" description="Helical" evidence="5">
    <location>
        <begin position="432"/>
        <end position="453"/>
    </location>
</feature>
<dbReference type="EMBL" id="CCEJ010000004">
    <property type="protein sequence ID" value="CDR33918.1"/>
    <property type="molecule type" value="Genomic_DNA"/>
</dbReference>
<evidence type="ECO:0000259" key="8">
    <source>
        <dbReference type="Pfam" id="PF25145"/>
    </source>
</evidence>
<accession>A0A090D1Z6</accession>
<reference evidence="9" key="1">
    <citation type="submission" date="2013-12" db="EMBL/GenBank/DDBJ databases">
        <authorList>
            <person name="Linke B."/>
        </authorList>
    </citation>
    <scope>NUCLEOTIDE SEQUENCE [LARGE SCALE GENOMIC DNA]</scope>
    <source>
        <strain evidence="9">CRIB-18</strain>
    </source>
</reference>
<dbReference type="InterPro" id="IPR012340">
    <property type="entry name" value="NA-bd_OB-fold"/>
</dbReference>
<comment type="caution">
    <text evidence="9">The sequence shown here is derived from an EMBL/GenBank/DDBJ whole genome shotgun (WGS) entry which is preliminary data.</text>
</comment>
<dbReference type="Proteomes" id="UP000031552">
    <property type="component" value="Unassembled WGS sequence"/>
</dbReference>
<evidence type="ECO:0000313" key="9">
    <source>
        <dbReference type="EMBL" id="CDR33918.1"/>
    </source>
</evidence>
<keyword evidence="4 5" id="KW-0472">Membrane</keyword>
<dbReference type="PANTHER" id="PTHR33507">
    <property type="entry name" value="INNER MEMBRANE PROTEIN YBBJ"/>
    <property type="match status" value="1"/>
</dbReference>
<feature type="domain" description="NfeD-like C-terminal" evidence="6">
    <location>
        <begin position="488"/>
        <end position="539"/>
    </location>
</feature>
<dbReference type="GO" id="GO:0005886">
    <property type="term" value="C:plasma membrane"/>
    <property type="evidence" value="ECO:0007669"/>
    <property type="project" value="TreeGrafter"/>
</dbReference>
<keyword evidence="3 5" id="KW-1133">Transmembrane helix</keyword>
<evidence type="ECO:0000256" key="5">
    <source>
        <dbReference type="SAM" id="Phobius"/>
    </source>
</evidence>
<dbReference type="AlphaFoldDB" id="A0A090D1Z6"/>
<dbReference type="Gene3D" id="3.90.226.10">
    <property type="entry name" value="2-enoyl-CoA Hydratase, Chain A, domain 1"/>
    <property type="match status" value="1"/>
</dbReference>
<dbReference type="InterPro" id="IPR052165">
    <property type="entry name" value="Membrane_assoc_protease"/>
</dbReference>
<dbReference type="OrthoDB" id="9806253at2"/>
<evidence type="ECO:0000256" key="1">
    <source>
        <dbReference type="ARBA" id="ARBA00004141"/>
    </source>
</evidence>
<dbReference type="eggNOG" id="COG1030">
    <property type="taxonomic scope" value="Bacteria"/>
</dbReference>
<feature type="transmembrane region" description="Helical" evidence="5">
    <location>
        <begin position="389"/>
        <end position="412"/>
    </location>
</feature>
<evidence type="ECO:0000256" key="4">
    <source>
        <dbReference type="ARBA" id="ARBA00023136"/>
    </source>
</evidence>
<dbReference type="InterPro" id="IPR029045">
    <property type="entry name" value="ClpP/crotonase-like_dom_sf"/>
</dbReference>
<dbReference type="PANTHER" id="PTHR33507:SF3">
    <property type="entry name" value="INNER MEMBRANE PROTEIN YBBJ"/>
    <property type="match status" value="1"/>
</dbReference>
<reference evidence="9" key="2">
    <citation type="submission" date="2014-09" db="EMBL/GenBank/DDBJ databases">
        <title>Criblamydia sequanensis harbors a mega-plasmid encoding arsenite resistance.</title>
        <authorList>
            <person name="Bertelli C."/>
            <person name="Goesmann A."/>
            <person name="Greub G."/>
        </authorList>
    </citation>
    <scope>NUCLEOTIDE SEQUENCE [LARGE SCALE GENOMIC DNA]</scope>
    <source>
        <strain evidence="9">CRIB-18</strain>
    </source>
</reference>
<organism evidence="9 10">
    <name type="scientific">Candidatus Criblamydia sequanensis CRIB-18</name>
    <dbReference type="NCBI Taxonomy" id="1437425"/>
    <lineage>
        <taxon>Bacteria</taxon>
        <taxon>Pseudomonadati</taxon>
        <taxon>Chlamydiota</taxon>
        <taxon>Chlamydiia</taxon>
        <taxon>Parachlamydiales</taxon>
        <taxon>Candidatus Criblamydiaceae</taxon>
        <taxon>Candidatus Criblamydia</taxon>
    </lineage>
</organism>
<dbReference type="Pfam" id="PF25145">
    <property type="entry name" value="NfeD1b_N"/>
    <property type="match status" value="1"/>
</dbReference>
<dbReference type="STRING" id="1437425.CSEC_1092"/>
<comment type="subcellular location">
    <subcellularLocation>
        <location evidence="1">Membrane</location>
        <topology evidence="1">Multi-pass membrane protein</topology>
    </subcellularLocation>
</comment>
<feature type="transmembrane region" description="Helical" evidence="5">
    <location>
        <begin position="337"/>
        <end position="358"/>
    </location>
</feature>